<dbReference type="InterPro" id="IPR002347">
    <property type="entry name" value="SDR_fam"/>
</dbReference>
<dbReference type="Pfam" id="PF13561">
    <property type="entry name" value="adh_short_C2"/>
    <property type="match status" value="1"/>
</dbReference>
<dbReference type="Proteomes" id="UP000467193">
    <property type="component" value="Chromosome"/>
</dbReference>
<reference evidence="3 4" key="1">
    <citation type="journal article" date="2019" name="Emerg. Microbes Infect.">
        <title>Comprehensive subspecies identification of 175 nontuberculous mycobacteria species based on 7547 genomic profiles.</title>
        <authorList>
            <person name="Matsumoto Y."/>
            <person name="Kinjo T."/>
            <person name="Motooka D."/>
            <person name="Nabeya D."/>
            <person name="Jung N."/>
            <person name="Uechi K."/>
            <person name="Horii T."/>
            <person name="Iida T."/>
            <person name="Fujita J."/>
            <person name="Nakamura S."/>
        </authorList>
    </citation>
    <scope>NUCLEOTIDE SEQUENCE [LARGE SCALE GENOMIC DNA]</scope>
    <source>
        <strain evidence="3 4">JCM 17899</strain>
    </source>
</reference>
<evidence type="ECO:0000313" key="4">
    <source>
        <dbReference type="Proteomes" id="UP000467193"/>
    </source>
</evidence>
<proteinExistence type="inferred from homology"/>
<evidence type="ECO:0000313" key="3">
    <source>
        <dbReference type="EMBL" id="BBY27473.1"/>
    </source>
</evidence>
<dbReference type="PANTHER" id="PTHR42760">
    <property type="entry name" value="SHORT-CHAIN DEHYDROGENASES/REDUCTASES FAMILY MEMBER"/>
    <property type="match status" value="1"/>
</dbReference>
<dbReference type="InterPro" id="IPR036291">
    <property type="entry name" value="NAD(P)-bd_dom_sf"/>
</dbReference>
<accession>A0A7I7QMB1</accession>
<dbReference type="SUPFAM" id="SSF51735">
    <property type="entry name" value="NAD(P)-binding Rossmann-fold domains"/>
    <property type="match status" value="1"/>
</dbReference>
<gene>
    <name evidence="3" type="ORF">MSEDJ_15690</name>
</gene>
<keyword evidence="4" id="KW-1185">Reference proteome</keyword>
<evidence type="ECO:0000256" key="1">
    <source>
        <dbReference type="ARBA" id="ARBA00006484"/>
    </source>
</evidence>
<dbReference type="AlphaFoldDB" id="A0A7I7QMB1"/>
<keyword evidence="2" id="KW-0560">Oxidoreductase</keyword>
<name>A0A7I7QMB1_9MYCO</name>
<dbReference type="NCBIfam" id="NF005559">
    <property type="entry name" value="PRK07231.1"/>
    <property type="match status" value="1"/>
</dbReference>
<dbReference type="FunFam" id="3.40.50.720:FF:000084">
    <property type="entry name" value="Short-chain dehydrogenase reductase"/>
    <property type="match status" value="1"/>
</dbReference>
<comment type="similarity">
    <text evidence="1">Belongs to the short-chain dehydrogenases/reductases (SDR) family.</text>
</comment>
<protein>
    <submittedName>
        <fullName evidence="3">2,5-dichloro-2,5-cyclohexadiene-1,4-diol dehydrogenase</fullName>
    </submittedName>
</protein>
<sequence length="268" mass="27980">MRGRVIRLSPVTTPRENGLTNRLAGKVVVVTGAARGMGAAHARAMAREGAAIVLSDVLDDLGEAVATSIRADGGRATFTRADVTSADDWQRVFRIATEEYGTLTTLVNNAGIIGSMLGAADETEEAWYRTIAVNQTGVFLGMKYAIPLMRSAGGGSIVNICSIWGVSGVGDYLSYQASKGAVRMMTRSAAIGHAAEKIRVNNVCPGMIMTEMAIEEGEENNAALIALTPMGRGAEPSEVSGAIVFLASDESSFVTGTEIAVDGGYLAQ</sequence>
<dbReference type="EMBL" id="AP022588">
    <property type="protein sequence ID" value="BBY27473.1"/>
    <property type="molecule type" value="Genomic_DNA"/>
</dbReference>
<dbReference type="Gene3D" id="3.40.50.720">
    <property type="entry name" value="NAD(P)-binding Rossmann-like Domain"/>
    <property type="match status" value="1"/>
</dbReference>
<dbReference type="KEGG" id="msei:MSEDJ_15690"/>
<dbReference type="PANTHER" id="PTHR42760:SF133">
    <property type="entry name" value="3-OXOACYL-[ACYL-CARRIER-PROTEIN] REDUCTASE"/>
    <property type="match status" value="1"/>
</dbReference>
<dbReference type="PRINTS" id="PR00080">
    <property type="entry name" value="SDRFAMILY"/>
</dbReference>
<evidence type="ECO:0000256" key="2">
    <source>
        <dbReference type="ARBA" id="ARBA00023002"/>
    </source>
</evidence>
<organism evidence="3 4">
    <name type="scientific">Mycolicibacterium sediminis</name>
    <dbReference type="NCBI Taxonomy" id="1286180"/>
    <lineage>
        <taxon>Bacteria</taxon>
        <taxon>Bacillati</taxon>
        <taxon>Actinomycetota</taxon>
        <taxon>Actinomycetes</taxon>
        <taxon>Mycobacteriales</taxon>
        <taxon>Mycobacteriaceae</taxon>
        <taxon>Mycolicibacterium</taxon>
    </lineage>
</organism>
<dbReference type="GO" id="GO:0016616">
    <property type="term" value="F:oxidoreductase activity, acting on the CH-OH group of donors, NAD or NADP as acceptor"/>
    <property type="evidence" value="ECO:0007669"/>
    <property type="project" value="TreeGrafter"/>
</dbReference>
<dbReference type="PRINTS" id="PR00081">
    <property type="entry name" value="GDHRDH"/>
</dbReference>